<dbReference type="AlphaFoldDB" id="A0A2K3D1S6"/>
<protein>
    <submittedName>
        <fullName evidence="2">Uncharacterized protein</fullName>
    </submittedName>
</protein>
<dbReference type="RefSeq" id="XP_001703204.2">
    <property type="nucleotide sequence ID" value="XM_001703152.2"/>
</dbReference>
<feature type="region of interest" description="Disordered" evidence="1">
    <location>
        <begin position="1"/>
        <end position="41"/>
    </location>
</feature>
<evidence type="ECO:0000313" key="3">
    <source>
        <dbReference type="Proteomes" id="UP000006906"/>
    </source>
</evidence>
<sequence length="62" mass="6488">MRRRSSATPAGAAAVGALRRPTGAAAHRADGHSHGLWRPGGREEQLLALEHPDTGRLTVPSV</sequence>
<dbReference type="ExpressionAtlas" id="A0A2K3D1S6">
    <property type="expression patterns" value="baseline"/>
</dbReference>
<dbReference type="EMBL" id="CM008973">
    <property type="protein sequence ID" value="PNW74475.1"/>
    <property type="molecule type" value="Genomic_DNA"/>
</dbReference>
<accession>A0A2K3D1S6</accession>
<organism evidence="2 3">
    <name type="scientific">Chlamydomonas reinhardtii</name>
    <name type="common">Chlamydomonas smithii</name>
    <dbReference type="NCBI Taxonomy" id="3055"/>
    <lineage>
        <taxon>Eukaryota</taxon>
        <taxon>Viridiplantae</taxon>
        <taxon>Chlorophyta</taxon>
        <taxon>core chlorophytes</taxon>
        <taxon>Chlorophyceae</taxon>
        <taxon>CS clade</taxon>
        <taxon>Chlamydomonadales</taxon>
        <taxon>Chlamydomonadaceae</taxon>
        <taxon>Chlamydomonas</taxon>
    </lineage>
</organism>
<feature type="compositionally biased region" description="Low complexity" evidence="1">
    <location>
        <begin position="1"/>
        <end position="21"/>
    </location>
</feature>
<dbReference type="Gramene" id="PNW74475">
    <property type="protein sequence ID" value="PNW74475"/>
    <property type="gene ID" value="CHLRE_12g485478v5"/>
</dbReference>
<evidence type="ECO:0000313" key="2">
    <source>
        <dbReference type="EMBL" id="PNW74475.1"/>
    </source>
</evidence>
<keyword evidence="3" id="KW-1185">Reference proteome</keyword>
<reference evidence="2 3" key="1">
    <citation type="journal article" date="2007" name="Science">
        <title>The Chlamydomonas genome reveals the evolution of key animal and plant functions.</title>
        <authorList>
            <person name="Merchant S.S."/>
            <person name="Prochnik S.E."/>
            <person name="Vallon O."/>
            <person name="Harris E.H."/>
            <person name="Karpowicz S.J."/>
            <person name="Witman G.B."/>
            <person name="Terry A."/>
            <person name="Salamov A."/>
            <person name="Fritz-Laylin L.K."/>
            <person name="Marechal-Drouard L."/>
            <person name="Marshall W.F."/>
            <person name="Qu L.H."/>
            <person name="Nelson D.R."/>
            <person name="Sanderfoot A.A."/>
            <person name="Spalding M.H."/>
            <person name="Kapitonov V.V."/>
            <person name="Ren Q."/>
            <person name="Ferris P."/>
            <person name="Lindquist E."/>
            <person name="Shapiro H."/>
            <person name="Lucas S.M."/>
            <person name="Grimwood J."/>
            <person name="Schmutz J."/>
            <person name="Cardol P."/>
            <person name="Cerutti H."/>
            <person name="Chanfreau G."/>
            <person name="Chen C.L."/>
            <person name="Cognat V."/>
            <person name="Croft M.T."/>
            <person name="Dent R."/>
            <person name="Dutcher S."/>
            <person name="Fernandez E."/>
            <person name="Fukuzawa H."/>
            <person name="Gonzalez-Ballester D."/>
            <person name="Gonzalez-Halphen D."/>
            <person name="Hallmann A."/>
            <person name="Hanikenne M."/>
            <person name="Hippler M."/>
            <person name="Inwood W."/>
            <person name="Jabbari K."/>
            <person name="Kalanon M."/>
            <person name="Kuras R."/>
            <person name="Lefebvre P.A."/>
            <person name="Lemaire S.D."/>
            <person name="Lobanov A.V."/>
            <person name="Lohr M."/>
            <person name="Manuell A."/>
            <person name="Meier I."/>
            <person name="Mets L."/>
            <person name="Mittag M."/>
            <person name="Mittelmeier T."/>
            <person name="Moroney J.V."/>
            <person name="Moseley J."/>
            <person name="Napoli C."/>
            <person name="Nedelcu A.M."/>
            <person name="Niyogi K."/>
            <person name="Novoselov S.V."/>
            <person name="Paulsen I.T."/>
            <person name="Pazour G."/>
            <person name="Purton S."/>
            <person name="Ral J.P."/>
            <person name="Riano-Pachon D.M."/>
            <person name="Riekhof W."/>
            <person name="Rymarquis L."/>
            <person name="Schroda M."/>
            <person name="Stern D."/>
            <person name="Umen J."/>
            <person name="Willows R."/>
            <person name="Wilson N."/>
            <person name="Zimmer S.L."/>
            <person name="Allmer J."/>
            <person name="Balk J."/>
            <person name="Bisova K."/>
            <person name="Chen C.J."/>
            <person name="Elias M."/>
            <person name="Gendler K."/>
            <person name="Hauser C."/>
            <person name="Lamb M.R."/>
            <person name="Ledford H."/>
            <person name="Long J.C."/>
            <person name="Minagawa J."/>
            <person name="Page M.D."/>
            <person name="Pan J."/>
            <person name="Pootakham W."/>
            <person name="Roje S."/>
            <person name="Rose A."/>
            <person name="Stahlberg E."/>
            <person name="Terauchi A.M."/>
            <person name="Yang P."/>
            <person name="Ball S."/>
            <person name="Bowler C."/>
            <person name="Dieckmann C.L."/>
            <person name="Gladyshev V.N."/>
            <person name="Green P."/>
            <person name="Jorgensen R."/>
            <person name="Mayfield S."/>
            <person name="Mueller-Roeber B."/>
            <person name="Rajamani S."/>
            <person name="Sayre R.T."/>
            <person name="Brokstein P."/>
            <person name="Dubchak I."/>
            <person name="Goodstein D."/>
            <person name="Hornick L."/>
            <person name="Huang Y.W."/>
            <person name="Jhaveri J."/>
            <person name="Luo Y."/>
            <person name="Martinez D."/>
            <person name="Ngau W.C."/>
            <person name="Otillar B."/>
            <person name="Poliakov A."/>
            <person name="Porter A."/>
            <person name="Szajkowski L."/>
            <person name="Werner G."/>
            <person name="Zhou K."/>
            <person name="Grigoriev I.V."/>
            <person name="Rokhsar D.S."/>
            <person name="Grossman A.R."/>
        </authorList>
    </citation>
    <scope>NUCLEOTIDE SEQUENCE [LARGE SCALE GENOMIC DNA]</scope>
    <source>
        <strain evidence="3">CC-503</strain>
    </source>
</reference>
<evidence type="ECO:0000256" key="1">
    <source>
        <dbReference type="SAM" id="MobiDB-lite"/>
    </source>
</evidence>
<name>A0A2K3D1S6_CHLRE</name>
<dbReference type="PaxDb" id="3055-EDO96580"/>
<gene>
    <name evidence="2" type="ORF">CHLRE_12g485478v5</name>
</gene>
<dbReference type="KEGG" id="cre:CHLRE_12g485478v5"/>
<proteinExistence type="predicted"/>
<dbReference type="Proteomes" id="UP000006906">
    <property type="component" value="Chromosome 12"/>
</dbReference>
<dbReference type="InParanoid" id="A0A2K3D1S6"/>
<dbReference type="GeneID" id="5728742"/>